<dbReference type="EMBL" id="JARBHI010000034">
    <property type="protein sequence ID" value="MDE1657239.1"/>
    <property type="molecule type" value="Genomic_DNA"/>
</dbReference>
<feature type="domain" description="Cgl0159-like" evidence="1">
    <location>
        <begin position="33"/>
        <end position="283"/>
    </location>
</feature>
<organism evidence="2 3">
    <name type="scientific">Actinotignum sanguinis</name>
    <dbReference type="NCBI Taxonomy" id="1445614"/>
    <lineage>
        <taxon>Bacteria</taxon>
        <taxon>Bacillati</taxon>
        <taxon>Actinomycetota</taxon>
        <taxon>Actinomycetes</taxon>
        <taxon>Actinomycetales</taxon>
        <taxon>Actinomycetaceae</taxon>
        <taxon>Actinotignum</taxon>
    </lineage>
</organism>
<dbReference type="InterPro" id="IPR013785">
    <property type="entry name" value="Aldolase_TIM"/>
</dbReference>
<protein>
    <submittedName>
        <fullName evidence="2">Aldolase</fullName>
    </submittedName>
</protein>
<dbReference type="Pfam" id="PF22649">
    <property type="entry name" value="Cgl0159"/>
    <property type="match status" value="1"/>
</dbReference>
<accession>A0ABT5V8G4</accession>
<keyword evidence="3" id="KW-1185">Reference proteome</keyword>
<evidence type="ECO:0000313" key="2">
    <source>
        <dbReference type="EMBL" id="MDE1657239.1"/>
    </source>
</evidence>
<evidence type="ECO:0000259" key="1">
    <source>
        <dbReference type="Pfam" id="PF22649"/>
    </source>
</evidence>
<sequence length="287" mass="30539">MDIARLIAGRRCPGTAHEALLKREQPATLLPNGKFLIMAADHPARGALAAGSNPRAMEDRFDLLQRLCDALAVPGVSGLLGTADIIEDLALLGVLDGKWVYGSMNRAGLAGAAWELDDRITGYTARGVAKAGLQGGKILLRIAYNETETVNTLEMAGKVVTNLSRRKRIAMVEPFISRREDKQIVNDVSTDAVTRSIAIASGLGSNSAYTVLKLPDTPDLERFARATTLPIVILGGEVSNDAAKTLHRWALLLEIPNVIGLVIGRSLLYPQSGDVQGAVANAAQLLS</sequence>
<gene>
    <name evidence="2" type="ORF">PWJ81_09205</name>
</gene>
<comment type="caution">
    <text evidence="2">The sequence shown here is derived from an EMBL/GenBank/DDBJ whole genome shotgun (WGS) entry which is preliminary data.</text>
</comment>
<dbReference type="Proteomes" id="UP001219297">
    <property type="component" value="Unassembled WGS sequence"/>
</dbReference>
<dbReference type="RefSeq" id="WP_274778681.1">
    <property type="nucleotide sequence ID" value="NZ_JARBHI010000034.1"/>
</dbReference>
<dbReference type="InterPro" id="IPR054574">
    <property type="entry name" value="Cgl0159_dom"/>
</dbReference>
<name>A0ABT5V8G4_9ACTO</name>
<dbReference type="Gene3D" id="3.20.20.70">
    <property type="entry name" value="Aldolase class I"/>
    <property type="match status" value="1"/>
</dbReference>
<proteinExistence type="predicted"/>
<dbReference type="SUPFAM" id="SSF51569">
    <property type="entry name" value="Aldolase"/>
    <property type="match status" value="1"/>
</dbReference>
<reference evidence="2 3" key="1">
    <citation type="submission" date="2023-02" db="EMBL/GenBank/DDBJ databases">
        <title>Defining the Infant Male Urobiome and Moving Towards Mechanisms in Urobiome Research.</title>
        <authorList>
            <person name="Reasoner S."/>
            <person name="Flores V."/>
            <person name="Van Horn G."/>
            <person name="Morales G."/>
            <person name="Peard L."/>
            <person name="Abelson B."/>
            <person name="Manuel C."/>
            <person name="Lee J."/>
            <person name="Baker B."/>
            <person name="Williams T."/>
            <person name="Schmitz J."/>
            <person name="Clayton D."/>
            <person name="Hadjifrangiskou M."/>
        </authorList>
    </citation>
    <scope>NUCLEOTIDE SEQUENCE [LARGE SCALE GENOMIC DNA]</scope>
    <source>
        <strain evidence="2 3">AS1053</strain>
    </source>
</reference>
<evidence type="ECO:0000313" key="3">
    <source>
        <dbReference type="Proteomes" id="UP001219297"/>
    </source>
</evidence>